<name>A0A0L0FFC0_9EUKA</name>
<proteinExistence type="predicted"/>
<accession>A0A0L0FFC0</accession>
<sequence length="133" mass="14726">MVYRERPYSFAEVRSMPLKSHTTVTMETKPNMDVDGDCDQNELKVAHAYVYYAQGIYVDTPAHTPMGLTCTTMAQAVGGQKWVYGHTDCPTYHALVAPAIGDAGPRKEEEERPKNACFNCDSVDHAYVICACA</sequence>
<dbReference type="GeneID" id="25912816"/>
<dbReference type="AlphaFoldDB" id="A0A0L0FFC0"/>
<evidence type="ECO:0000313" key="2">
    <source>
        <dbReference type="Proteomes" id="UP000054560"/>
    </source>
</evidence>
<keyword evidence="2" id="KW-1185">Reference proteome</keyword>
<dbReference type="RefSeq" id="XP_014149058.1">
    <property type="nucleotide sequence ID" value="XM_014293583.1"/>
</dbReference>
<dbReference type="EMBL" id="KQ243811">
    <property type="protein sequence ID" value="KNC75156.1"/>
    <property type="molecule type" value="Genomic_DNA"/>
</dbReference>
<evidence type="ECO:0000313" key="1">
    <source>
        <dbReference type="EMBL" id="KNC75156.1"/>
    </source>
</evidence>
<dbReference type="Proteomes" id="UP000054560">
    <property type="component" value="Unassembled WGS sequence"/>
</dbReference>
<reference evidence="1 2" key="1">
    <citation type="submission" date="2011-02" db="EMBL/GenBank/DDBJ databases">
        <title>The Genome Sequence of Sphaeroforma arctica JP610.</title>
        <authorList>
            <consortium name="The Broad Institute Genome Sequencing Platform"/>
            <person name="Russ C."/>
            <person name="Cuomo C."/>
            <person name="Young S.K."/>
            <person name="Zeng Q."/>
            <person name="Gargeya S."/>
            <person name="Alvarado L."/>
            <person name="Berlin A."/>
            <person name="Chapman S.B."/>
            <person name="Chen Z."/>
            <person name="Freedman E."/>
            <person name="Gellesch M."/>
            <person name="Goldberg J."/>
            <person name="Griggs A."/>
            <person name="Gujja S."/>
            <person name="Heilman E."/>
            <person name="Heiman D."/>
            <person name="Howarth C."/>
            <person name="Mehta T."/>
            <person name="Neiman D."/>
            <person name="Pearson M."/>
            <person name="Roberts A."/>
            <person name="Saif S."/>
            <person name="Shea T."/>
            <person name="Shenoy N."/>
            <person name="Sisk P."/>
            <person name="Stolte C."/>
            <person name="Sykes S."/>
            <person name="White J."/>
            <person name="Yandava C."/>
            <person name="Burger G."/>
            <person name="Gray M.W."/>
            <person name="Holland P.W.H."/>
            <person name="King N."/>
            <person name="Lang F.B.F."/>
            <person name="Roger A.J."/>
            <person name="Ruiz-Trillo I."/>
            <person name="Haas B."/>
            <person name="Nusbaum C."/>
            <person name="Birren B."/>
        </authorList>
    </citation>
    <scope>NUCLEOTIDE SEQUENCE [LARGE SCALE GENOMIC DNA]</scope>
    <source>
        <strain evidence="1 2">JP610</strain>
    </source>
</reference>
<gene>
    <name evidence="1" type="ORF">SARC_12312</name>
</gene>
<protein>
    <submittedName>
        <fullName evidence="1">Uncharacterized protein</fullName>
    </submittedName>
</protein>
<organism evidence="1 2">
    <name type="scientific">Sphaeroforma arctica JP610</name>
    <dbReference type="NCBI Taxonomy" id="667725"/>
    <lineage>
        <taxon>Eukaryota</taxon>
        <taxon>Ichthyosporea</taxon>
        <taxon>Ichthyophonida</taxon>
        <taxon>Sphaeroforma</taxon>
    </lineage>
</organism>